<evidence type="ECO:0000313" key="1">
    <source>
        <dbReference type="EMBL" id="EGG30338.1"/>
    </source>
</evidence>
<dbReference type="Proteomes" id="UP000005615">
    <property type="component" value="Unassembled WGS sequence"/>
</dbReference>
<dbReference type="Pfam" id="PF06821">
    <property type="entry name" value="Ser_hydrolase"/>
    <property type="match status" value="1"/>
</dbReference>
<dbReference type="InterPro" id="IPR010662">
    <property type="entry name" value="RBBP9/YdeN"/>
</dbReference>
<dbReference type="OrthoDB" id="358525at2"/>
<dbReference type="Gene3D" id="3.40.50.1820">
    <property type="entry name" value="alpha/beta hydrolase"/>
    <property type="match status" value="1"/>
</dbReference>
<dbReference type="RefSeq" id="WP_009574966.1">
    <property type="nucleotide sequence ID" value="NZ_AEIG01000016.1"/>
</dbReference>
<name>F3KZX2_9GAMM</name>
<reference evidence="1 2" key="1">
    <citation type="journal article" date="2011" name="J. Bacteriol.">
        <title>Genome sequence of strain IMCC3088, a proteorhodopsin-containing marine bacterium belonging to the OM60/NOR5 clade.</title>
        <authorList>
            <person name="Jang Y."/>
            <person name="Oh H.M."/>
            <person name="Kang I."/>
            <person name="Lee K."/>
            <person name="Yang S.J."/>
            <person name="Cho J.C."/>
        </authorList>
    </citation>
    <scope>NUCLEOTIDE SEQUENCE [LARGE SCALE GENOMIC DNA]</scope>
    <source>
        <strain evidence="1 2">IMCC3088</strain>
    </source>
</reference>
<dbReference type="EMBL" id="AEIG01000016">
    <property type="protein sequence ID" value="EGG30338.1"/>
    <property type="molecule type" value="Genomic_DNA"/>
</dbReference>
<proteinExistence type="predicted"/>
<accession>F3KZX2</accession>
<sequence length="183" mass="20071">MKILYLSGRGGELDQGLGRHLQSRATEFGGVAFNDATLSHSFGGQITAVQQLLHDSACDNTYLIANSYGCYVLLHALIDQPLMTTTKVLLLSPLLGRTHLRAQGFSSRPPRLKRLDAALNQGLIIKPHYLALIAGVDDPICEPAELQNIAGLLQADRWKILPKQGHMIDHDVMNTVLTEFFAT</sequence>
<dbReference type="InterPro" id="IPR029058">
    <property type="entry name" value="AB_hydrolase_fold"/>
</dbReference>
<comment type="caution">
    <text evidence="1">The sequence shown here is derived from an EMBL/GenBank/DDBJ whole genome shotgun (WGS) entry which is preliminary data.</text>
</comment>
<dbReference type="SUPFAM" id="SSF53474">
    <property type="entry name" value="alpha/beta-Hydrolases"/>
    <property type="match status" value="1"/>
</dbReference>
<dbReference type="GO" id="GO:0016787">
    <property type="term" value="F:hydrolase activity"/>
    <property type="evidence" value="ECO:0007669"/>
    <property type="project" value="InterPro"/>
</dbReference>
<organism evidence="1 2">
    <name type="scientific">Aequoribacter fuscus</name>
    <dbReference type="NCBI Taxonomy" id="2518989"/>
    <lineage>
        <taxon>Bacteria</taxon>
        <taxon>Pseudomonadati</taxon>
        <taxon>Pseudomonadota</taxon>
        <taxon>Gammaproteobacteria</taxon>
        <taxon>Cellvibrionales</taxon>
        <taxon>Halieaceae</taxon>
        <taxon>Aequoribacter</taxon>
    </lineage>
</organism>
<gene>
    <name evidence="1" type="ORF">IMCC3088_584</name>
</gene>
<keyword evidence="2" id="KW-1185">Reference proteome</keyword>
<protein>
    <submittedName>
        <fullName evidence="1">Uncharacterized protein</fullName>
    </submittedName>
</protein>
<evidence type="ECO:0000313" key="2">
    <source>
        <dbReference type="Proteomes" id="UP000005615"/>
    </source>
</evidence>
<dbReference type="AlphaFoldDB" id="F3KZX2"/>